<feature type="region of interest" description="Disordered" evidence="1">
    <location>
        <begin position="70"/>
        <end position="90"/>
    </location>
</feature>
<feature type="signal peptide" evidence="2">
    <location>
        <begin position="1"/>
        <end position="25"/>
    </location>
</feature>
<gene>
    <name evidence="3" type="ORF">FLL46_09595</name>
</gene>
<name>A0A545UEZ2_9GAMM</name>
<dbReference type="EMBL" id="VIKS01000005">
    <property type="protein sequence ID" value="TQV88052.1"/>
    <property type="molecule type" value="Genomic_DNA"/>
</dbReference>
<keyword evidence="4" id="KW-1185">Reference proteome</keyword>
<keyword evidence="2" id="KW-0732">Signal</keyword>
<evidence type="ECO:0000256" key="2">
    <source>
        <dbReference type="SAM" id="SignalP"/>
    </source>
</evidence>
<dbReference type="RefSeq" id="WP_142893293.1">
    <property type="nucleotide sequence ID" value="NZ_ML660163.1"/>
</dbReference>
<organism evidence="3 4">
    <name type="scientific">Aliikangiella coralliicola</name>
    <dbReference type="NCBI Taxonomy" id="2592383"/>
    <lineage>
        <taxon>Bacteria</taxon>
        <taxon>Pseudomonadati</taxon>
        <taxon>Pseudomonadota</taxon>
        <taxon>Gammaproteobacteria</taxon>
        <taxon>Oceanospirillales</taxon>
        <taxon>Pleioneaceae</taxon>
        <taxon>Aliikangiella</taxon>
    </lineage>
</organism>
<evidence type="ECO:0000313" key="3">
    <source>
        <dbReference type="EMBL" id="TQV88052.1"/>
    </source>
</evidence>
<feature type="chain" id="PRO_5021725327" evidence="2">
    <location>
        <begin position="26"/>
        <end position="90"/>
    </location>
</feature>
<proteinExistence type="predicted"/>
<sequence length="90" mass="10193">MKIMKGLAIGSALILSLLFTSEAKSNETFTDTITFYNYYEVTAFCNMNAHLCHSIVQEGNKFMVEYTWSHLHDPDPGRPNPGDPVDPRRP</sequence>
<dbReference type="AlphaFoldDB" id="A0A545UEZ2"/>
<accession>A0A545UEZ2</accession>
<comment type="caution">
    <text evidence="3">The sequence shown here is derived from an EMBL/GenBank/DDBJ whole genome shotgun (WGS) entry which is preliminary data.</text>
</comment>
<evidence type="ECO:0000256" key="1">
    <source>
        <dbReference type="SAM" id="MobiDB-lite"/>
    </source>
</evidence>
<dbReference type="Proteomes" id="UP000315439">
    <property type="component" value="Unassembled WGS sequence"/>
</dbReference>
<protein>
    <submittedName>
        <fullName evidence="3">Uncharacterized protein</fullName>
    </submittedName>
</protein>
<reference evidence="3 4" key="1">
    <citation type="submission" date="2019-07" db="EMBL/GenBank/DDBJ databases">
        <title>Draft genome for Aliikangiella sp. M105.</title>
        <authorList>
            <person name="Wang G."/>
        </authorList>
    </citation>
    <scope>NUCLEOTIDE SEQUENCE [LARGE SCALE GENOMIC DNA]</scope>
    <source>
        <strain evidence="3 4">M105</strain>
    </source>
</reference>
<evidence type="ECO:0000313" key="4">
    <source>
        <dbReference type="Proteomes" id="UP000315439"/>
    </source>
</evidence>